<gene>
    <name evidence="2" type="ORF">PR048_033238</name>
</gene>
<feature type="compositionally biased region" description="Polar residues" evidence="1">
    <location>
        <begin position="278"/>
        <end position="288"/>
    </location>
</feature>
<dbReference type="Proteomes" id="UP001159363">
    <property type="component" value="Chromosome 16"/>
</dbReference>
<accession>A0ABQ9FZQ9</accession>
<name>A0ABQ9FZQ9_9NEOP</name>
<feature type="region of interest" description="Disordered" evidence="1">
    <location>
        <begin position="271"/>
        <end position="290"/>
    </location>
</feature>
<sequence>MKGKGGGEMVRQRPRVDGCASSIPATCEYLYYCFKLREILVLGPKPPEFFSCPTPHLVVGSWYSLSSRLSRHVPVSRPRGSWIAQLCIFPWAAGVEAPSGDPLDHLGEEKLSMAEASSNLSRVLGGLPGLDTIKGDPPIKATWVRFRSMSLPRIFESCRTMPLADVFSRESPFPLRTCIPVLLHTHLVSSSPVVKTSLLRASRISSLTHLFIYFMKIAIILFACIPDEKIRCACDTSGTSESIELLDLRRINLTQCMLVIHVPVMHHPSKQHLWRRPQASSGKLGNHNSEPEWNVSTAIAKCKEHQEMLVQQTSGHSWVIITNYKQTPPPVHNGSQS</sequence>
<reference evidence="2 3" key="1">
    <citation type="submission" date="2023-02" db="EMBL/GenBank/DDBJ databases">
        <title>LHISI_Scaffold_Assembly.</title>
        <authorList>
            <person name="Stuart O.P."/>
            <person name="Cleave R."/>
            <person name="Magrath M.J.L."/>
            <person name="Mikheyev A.S."/>
        </authorList>
    </citation>
    <scope>NUCLEOTIDE SEQUENCE [LARGE SCALE GENOMIC DNA]</scope>
    <source>
        <strain evidence="2">Daus_M_001</strain>
        <tissue evidence="2">Leg muscle</tissue>
    </source>
</reference>
<dbReference type="EMBL" id="JARBHB010000017">
    <property type="protein sequence ID" value="KAJ8865718.1"/>
    <property type="molecule type" value="Genomic_DNA"/>
</dbReference>
<protein>
    <submittedName>
        <fullName evidence="2">Uncharacterized protein</fullName>
    </submittedName>
</protein>
<keyword evidence="3" id="KW-1185">Reference proteome</keyword>
<evidence type="ECO:0000256" key="1">
    <source>
        <dbReference type="SAM" id="MobiDB-lite"/>
    </source>
</evidence>
<proteinExistence type="predicted"/>
<comment type="caution">
    <text evidence="2">The sequence shown here is derived from an EMBL/GenBank/DDBJ whole genome shotgun (WGS) entry which is preliminary data.</text>
</comment>
<organism evidence="2 3">
    <name type="scientific">Dryococelus australis</name>
    <dbReference type="NCBI Taxonomy" id="614101"/>
    <lineage>
        <taxon>Eukaryota</taxon>
        <taxon>Metazoa</taxon>
        <taxon>Ecdysozoa</taxon>
        <taxon>Arthropoda</taxon>
        <taxon>Hexapoda</taxon>
        <taxon>Insecta</taxon>
        <taxon>Pterygota</taxon>
        <taxon>Neoptera</taxon>
        <taxon>Polyneoptera</taxon>
        <taxon>Phasmatodea</taxon>
        <taxon>Verophasmatodea</taxon>
        <taxon>Anareolatae</taxon>
        <taxon>Phasmatidae</taxon>
        <taxon>Eurycanthinae</taxon>
        <taxon>Dryococelus</taxon>
    </lineage>
</organism>
<evidence type="ECO:0000313" key="3">
    <source>
        <dbReference type="Proteomes" id="UP001159363"/>
    </source>
</evidence>
<evidence type="ECO:0000313" key="2">
    <source>
        <dbReference type="EMBL" id="KAJ8865718.1"/>
    </source>
</evidence>